<organism evidence="3 4">
    <name type="scientific">Dichanthelium oligosanthes</name>
    <dbReference type="NCBI Taxonomy" id="888268"/>
    <lineage>
        <taxon>Eukaryota</taxon>
        <taxon>Viridiplantae</taxon>
        <taxon>Streptophyta</taxon>
        <taxon>Embryophyta</taxon>
        <taxon>Tracheophyta</taxon>
        <taxon>Spermatophyta</taxon>
        <taxon>Magnoliopsida</taxon>
        <taxon>Liliopsida</taxon>
        <taxon>Poales</taxon>
        <taxon>Poaceae</taxon>
        <taxon>PACMAD clade</taxon>
        <taxon>Panicoideae</taxon>
        <taxon>Panicodae</taxon>
        <taxon>Paniceae</taxon>
        <taxon>Dichantheliinae</taxon>
        <taxon>Dichanthelium</taxon>
    </lineage>
</organism>
<evidence type="ECO:0000256" key="1">
    <source>
        <dbReference type="ARBA" id="ARBA00006019"/>
    </source>
</evidence>
<evidence type="ECO:0000313" key="4">
    <source>
        <dbReference type="Proteomes" id="UP000095767"/>
    </source>
</evidence>
<accession>A0A1E5VI29</accession>
<dbReference type="PANTHER" id="PTHR11932">
    <property type="entry name" value="CULLIN"/>
    <property type="match status" value="1"/>
</dbReference>
<dbReference type="GO" id="GO:0006511">
    <property type="term" value="P:ubiquitin-dependent protein catabolic process"/>
    <property type="evidence" value="ECO:0007669"/>
    <property type="project" value="InterPro"/>
</dbReference>
<gene>
    <name evidence="3" type="ORF">BAE44_0014188</name>
</gene>
<dbReference type="Gene3D" id="1.20.1310.10">
    <property type="entry name" value="Cullin Repeats"/>
    <property type="match status" value="1"/>
</dbReference>
<dbReference type="FunFam" id="1.20.1310.10:FF:000001">
    <property type="entry name" value="Cullin 3"/>
    <property type="match status" value="1"/>
</dbReference>
<dbReference type="Pfam" id="PF00888">
    <property type="entry name" value="Cullin"/>
    <property type="match status" value="1"/>
</dbReference>
<comment type="caution">
    <text evidence="3">The sequence shown here is derived from an EMBL/GenBank/DDBJ whole genome shotgun (WGS) entry which is preliminary data.</text>
</comment>
<dbReference type="STRING" id="888268.A0A1E5VI29"/>
<dbReference type="EMBL" id="LWDX02038877">
    <property type="protein sequence ID" value="OEL24793.1"/>
    <property type="molecule type" value="Genomic_DNA"/>
</dbReference>
<dbReference type="InterPro" id="IPR016159">
    <property type="entry name" value="Cullin_repeat-like_dom_sf"/>
</dbReference>
<dbReference type="Proteomes" id="UP000095767">
    <property type="component" value="Unassembled WGS sequence"/>
</dbReference>
<comment type="similarity">
    <text evidence="1">Belongs to the cullin family.</text>
</comment>
<protein>
    <submittedName>
        <fullName evidence="3">Cullin-1</fullName>
    </submittedName>
</protein>
<dbReference type="InterPro" id="IPR001373">
    <property type="entry name" value="Cullin_N"/>
</dbReference>
<evidence type="ECO:0000313" key="3">
    <source>
        <dbReference type="EMBL" id="OEL24793.1"/>
    </source>
</evidence>
<dbReference type="InterPro" id="IPR045093">
    <property type="entry name" value="Cullin"/>
</dbReference>
<dbReference type="OrthoDB" id="1306181at2759"/>
<feature type="domain" description="Cullin N-terminal" evidence="2">
    <location>
        <begin position="271"/>
        <end position="392"/>
    </location>
</feature>
<dbReference type="GO" id="GO:0031625">
    <property type="term" value="F:ubiquitin protein ligase binding"/>
    <property type="evidence" value="ECO:0007669"/>
    <property type="project" value="InterPro"/>
</dbReference>
<evidence type="ECO:0000259" key="2">
    <source>
        <dbReference type="Pfam" id="PF00888"/>
    </source>
</evidence>
<dbReference type="AlphaFoldDB" id="A0A1E5VI29"/>
<name>A0A1E5VI29_9POAL</name>
<dbReference type="SUPFAM" id="SSF74788">
    <property type="entry name" value="Cullin repeat-like"/>
    <property type="match status" value="1"/>
</dbReference>
<proteinExistence type="inferred from homology"/>
<reference evidence="3 4" key="1">
    <citation type="submission" date="2016-09" db="EMBL/GenBank/DDBJ databases">
        <title>The draft genome of Dichanthelium oligosanthes: A C3 panicoid grass species.</title>
        <authorList>
            <person name="Studer A.J."/>
            <person name="Schnable J.C."/>
            <person name="Brutnell T.P."/>
        </authorList>
    </citation>
    <scope>NUCLEOTIDE SEQUENCE [LARGE SCALE GENOMIC DNA]</scope>
    <source>
        <strain evidence="4">cv. Kellogg 1175</strain>
        <tissue evidence="3">Leaf</tissue>
    </source>
</reference>
<keyword evidence="4" id="KW-1185">Reference proteome</keyword>
<sequence length="396" mass="45539">MNRLPPRSADWRPEWRQVTSPLEVGKPVGSANWLQVPIGDLGRAELARSDHSLTEVLLIQNLHRVPKSTRICNKPADDAHGERQQLKLKLGCNTRGVTKSSSSVKPFPPLKKLTYDLTPEELQKVTKAEVKAHFQKKPAPEKIPVNPAIRAFFLETMKVKQTGQSIEPPTASQRLDYKLISRKKSVESLSKKAVMEKTGTYQRWVFKNGKPMVNPDEERNLTTQLRRLHQWYLKYVKDTDALAFPVVFKNDLLYYEGDGSDYDTSSFWAFNELKYSVTRTVIAMINEEREGKLIDHELLKHVLAIYVEIGSGKLGIYQVEFEQAFLDDTRNYYSRKVETLNLKYSDDPDYMLKAEECLQKERERVVNYLHSSTEPKLVEAVESELITRHAEAQTEA</sequence>